<comment type="caution">
    <text evidence="2">The sequence shown here is derived from an EMBL/GenBank/DDBJ whole genome shotgun (WGS) entry which is preliminary data.</text>
</comment>
<name>A0ABD3LIL1_EUCGL</name>
<reference evidence="2 3" key="1">
    <citation type="submission" date="2024-11" db="EMBL/GenBank/DDBJ databases">
        <title>Chromosome-level genome assembly of Eucalyptus globulus Labill. provides insights into its genome evolution.</title>
        <authorList>
            <person name="Li X."/>
        </authorList>
    </citation>
    <scope>NUCLEOTIDE SEQUENCE [LARGE SCALE GENOMIC DNA]</scope>
    <source>
        <strain evidence="2">CL2024</strain>
        <tissue evidence="2">Fresh tender leaves</tissue>
    </source>
</reference>
<gene>
    <name evidence="2" type="ORF">ACJRO7_009379</name>
</gene>
<accession>A0ABD3LIL1</accession>
<sequence length="274" mass="31709">MADQGEMRDRMSSVEDQLKQLAVSLQLVTAQLQSLQVNPIPPPALPEIIVPRQANRAQMSDDEMPELEDDVVPKIDQDGRVTKLEEKVRQLQESQSSLPFDLSVYEKVKMPSKFKMPEFEKYDGTSCPKSHLQMYHVRMAQHVKNEPLMIQSFHASLIGPALNWYVMKNVNLLETWNEVADAFLKQYKFNMDIAPSREDLERMEKKRSESFKEYAVRWRNLAAQITPEPTNKELMKLFVKTLPSEFRNRMASTYVESFNQLIPVGEQIEMGIGE</sequence>
<evidence type="ECO:0000313" key="2">
    <source>
        <dbReference type="EMBL" id="KAL3748140.1"/>
    </source>
</evidence>
<dbReference type="EMBL" id="JBJKBG010000002">
    <property type="protein sequence ID" value="KAL3748140.1"/>
    <property type="molecule type" value="Genomic_DNA"/>
</dbReference>
<organism evidence="2 3">
    <name type="scientific">Eucalyptus globulus</name>
    <name type="common">Tasmanian blue gum</name>
    <dbReference type="NCBI Taxonomy" id="34317"/>
    <lineage>
        <taxon>Eukaryota</taxon>
        <taxon>Viridiplantae</taxon>
        <taxon>Streptophyta</taxon>
        <taxon>Embryophyta</taxon>
        <taxon>Tracheophyta</taxon>
        <taxon>Spermatophyta</taxon>
        <taxon>Magnoliopsida</taxon>
        <taxon>eudicotyledons</taxon>
        <taxon>Gunneridae</taxon>
        <taxon>Pentapetalae</taxon>
        <taxon>rosids</taxon>
        <taxon>malvids</taxon>
        <taxon>Myrtales</taxon>
        <taxon>Myrtaceae</taxon>
        <taxon>Myrtoideae</taxon>
        <taxon>Eucalypteae</taxon>
        <taxon>Eucalyptus</taxon>
    </lineage>
</organism>
<evidence type="ECO:0000313" key="3">
    <source>
        <dbReference type="Proteomes" id="UP001634007"/>
    </source>
</evidence>
<dbReference type="Proteomes" id="UP001634007">
    <property type="component" value="Unassembled WGS sequence"/>
</dbReference>
<proteinExistence type="predicted"/>
<evidence type="ECO:0000259" key="1">
    <source>
        <dbReference type="Pfam" id="PF03732"/>
    </source>
</evidence>
<protein>
    <recommendedName>
        <fullName evidence="1">Retrotransposon gag domain-containing protein</fullName>
    </recommendedName>
</protein>
<dbReference type="InterPro" id="IPR005162">
    <property type="entry name" value="Retrotrans_gag_dom"/>
</dbReference>
<feature type="domain" description="Retrotransposon gag" evidence="1">
    <location>
        <begin position="152"/>
        <end position="242"/>
    </location>
</feature>
<keyword evidence="3" id="KW-1185">Reference proteome</keyword>
<dbReference type="Pfam" id="PF03732">
    <property type="entry name" value="Retrotrans_gag"/>
    <property type="match status" value="1"/>
</dbReference>
<dbReference type="PANTHER" id="PTHR33223">
    <property type="entry name" value="CCHC-TYPE DOMAIN-CONTAINING PROTEIN"/>
    <property type="match status" value="1"/>
</dbReference>
<dbReference type="PANTHER" id="PTHR33223:SF8">
    <property type="entry name" value="OS04G0172440 PROTEIN"/>
    <property type="match status" value="1"/>
</dbReference>
<dbReference type="AlphaFoldDB" id="A0ABD3LIL1"/>